<keyword evidence="3" id="KW-1133">Transmembrane helix</keyword>
<dbReference type="Pfam" id="PF00015">
    <property type="entry name" value="MCPsignal"/>
    <property type="match status" value="1"/>
</dbReference>
<dbReference type="SUPFAM" id="SSF58104">
    <property type="entry name" value="Methyl-accepting chemotaxis protein (MCP) signaling domain"/>
    <property type="match status" value="1"/>
</dbReference>
<dbReference type="AlphaFoldDB" id="A0A0F9C4S3"/>
<dbReference type="PANTHER" id="PTHR32089">
    <property type="entry name" value="METHYL-ACCEPTING CHEMOTAXIS PROTEIN MCPB"/>
    <property type="match status" value="1"/>
</dbReference>
<feature type="transmembrane region" description="Helical" evidence="3">
    <location>
        <begin position="24"/>
        <end position="42"/>
    </location>
</feature>
<keyword evidence="2" id="KW-0175">Coiled coil</keyword>
<dbReference type="Gene3D" id="1.10.287.950">
    <property type="entry name" value="Methyl-accepting chemotaxis protein"/>
    <property type="match status" value="1"/>
</dbReference>
<feature type="non-terminal residue" evidence="5">
    <location>
        <position position="433"/>
    </location>
</feature>
<feature type="domain" description="Methyl-accepting transducer" evidence="4">
    <location>
        <begin position="162"/>
        <end position="384"/>
    </location>
</feature>
<evidence type="ECO:0000313" key="5">
    <source>
        <dbReference type="EMBL" id="KKK91686.1"/>
    </source>
</evidence>
<dbReference type="GO" id="GO:0016020">
    <property type="term" value="C:membrane"/>
    <property type="evidence" value="ECO:0007669"/>
    <property type="project" value="InterPro"/>
</dbReference>
<keyword evidence="3" id="KW-0472">Membrane</keyword>
<comment type="caution">
    <text evidence="5">The sequence shown here is derived from an EMBL/GenBank/DDBJ whole genome shotgun (WGS) entry which is preliminary data.</text>
</comment>
<proteinExistence type="predicted"/>
<keyword evidence="3" id="KW-0812">Transmembrane</keyword>
<feature type="transmembrane region" description="Helical" evidence="3">
    <location>
        <begin position="74"/>
        <end position="94"/>
    </location>
</feature>
<feature type="coiled-coil region" evidence="2">
    <location>
        <begin position="359"/>
        <end position="433"/>
    </location>
</feature>
<dbReference type="SMART" id="SM00283">
    <property type="entry name" value="MA"/>
    <property type="match status" value="1"/>
</dbReference>
<feature type="transmembrane region" description="Helical" evidence="3">
    <location>
        <begin position="106"/>
        <end position="125"/>
    </location>
</feature>
<dbReference type="InterPro" id="IPR004089">
    <property type="entry name" value="MCPsignal_dom"/>
</dbReference>
<evidence type="ECO:0000256" key="3">
    <source>
        <dbReference type="SAM" id="Phobius"/>
    </source>
</evidence>
<dbReference type="PROSITE" id="PS50111">
    <property type="entry name" value="CHEMOTAXIS_TRANSDUC_2"/>
    <property type="match status" value="1"/>
</dbReference>
<keyword evidence="1" id="KW-0807">Transducer</keyword>
<evidence type="ECO:0000259" key="4">
    <source>
        <dbReference type="PROSITE" id="PS50111"/>
    </source>
</evidence>
<gene>
    <name evidence="5" type="ORF">LCGC14_2710450</name>
</gene>
<dbReference type="GO" id="GO:0007165">
    <property type="term" value="P:signal transduction"/>
    <property type="evidence" value="ECO:0007669"/>
    <property type="project" value="UniProtKB-KW"/>
</dbReference>
<feature type="transmembrane region" description="Helical" evidence="3">
    <location>
        <begin position="137"/>
        <end position="157"/>
    </location>
</feature>
<feature type="non-terminal residue" evidence="5">
    <location>
        <position position="1"/>
    </location>
</feature>
<evidence type="ECO:0000256" key="2">
    <source>
        <dbReference type="SAM" id="Coils"/>
    </source>
</evidence>
<sequence length="433" mass="47327">PIYVVLVIGGIISSLKEFIIEADLISNLINAITVIMLFSVTLREYKSTFKTKKNQFVNISAAAAPFTATEFSPIVFGLEIFIISLCVYSGYMLAKIYKKQKRPTHLFFCFAILLAGMSVIAAIFTDFGFLPQVFGPGITFIFYTVLVNSGIVAIIEIRMEAQKKDIKEMAEDFKVLLDAGSIASINTANMAAELANSAHEVNASNTEIATITQQLTFNAQKQLSKLADISESAVGLNILSKEVLASAEGIRDIMKFLNHVSEQTNLLALNAKLEAGRAGEKGRGFSVVADEVRKLAEESKTSVNETGSRIKEILSKIEKSATIQQTISEEIKDSVSTTREISELMMSINSSSGAQTSAMGEITETAQKLNDLAEELKDTLSKATIISEETDVNKEEHTENVKKKAGRKAKKVRDKLAKKEAELIAKKAKAEED</sequence>
<protein>
    <recommendedName>
        <fullName evidence="4">Methyl-accepting transducer domain-containing protein</fullName>
    </recommendedName>
</protein>
<dbReference type="EMBL" id="LAZR01048542">
    <property type="protein sequence ID" value="KKK91686.1"/>
    <property type="molecule type" value="Genomic_DNA"/>
</dbReference>
<dbReference type="PANTHER" id="PTHR32089:SF112">
    <property type="entry name" value="LYSOZYME-LIKE PROTEIN-RELATED"/>
    <property type="match status" value="1"/>
</dbReference>
<reference evidence="5" key="1">
    <citation type="journal article" date="2015" name="Nature">
        <title>Complex archaea that bridge the gap between prokaryotes and eukaryotes.</title>
        <authorList>
            <person name="Spang A."/>
            <person name="Saw J.H."/>
            <person name="Jorgensen S.L."/>
            <person name="Zaremba-Niedzwiedzka K."/>
            <person name="Martijn J."/>
            <person name="Lind A.E."/>
            <person name="van Eijk R."/>
            <person name="Schleper C."/>
            <person name="Guy L."/>
            <person name="Ettema T.J."/>
        </authorList>
    </citation>
    <scope>NUCLEOTIDE SEQUENCE</scope>
</reference>
<name>A0A0F9C4S3_9ZZZZ</name>
<organism evidence="5">
    <name type="scientific">marine sediment metagenome</name>
    <dbReference type="NCBI Taxonomy" id="412755"/>
    <lineage>
        <taxon>unclassified sequences</taxon>
        <taxon>metagenomes</taxon>
        <taxon>ecological metagenomes</taxon>
    </lineage>
</organism>
<evidence type="ECO:0000256" key="1">
    <source>
        <dbReference type="ARBA" id="ARBA00023224"/>
    </source>
</evidence>
<accession>A0A0F9C4S3</accession>